<name>A0A508WQL0_9HYPH</name>
<evidence type="ECO:0000259" key="3">
    <source>
        <dbReference type="PROSITE" id="PS50043"/>
    </source>
</evidence>
<evidence type="ECO:0000313" key="5">
    <source>
        <dbReference type="Proteomes" id="UP000507954"/>
    </source>
</evidence>
<keyword evidence="1" id="KW-0547">Nucleotide-binding</keyword>
<dbReference type="CDD" id="cd06170">
    <property type="entry name" value="LuxR_C_like"/>
    <property type="match status" value="1"/>
</dbReference>
<protein>
    <submittedName>
        <fullName evidence="4">Transcriptional regulatory</fullName>
    </submittedName>
</protein>
<proteinExistence type="predicted"/>
<evidence type="ECO:0000256" key="2">
    <source>
        <dbReference type="ARBA" id="ARBA00022840"/>
    </source>
</evidence>
<dbReference type="PANTHER" id="PTHR16305">
    <property type="entry name" value="TESTICULAR SOLUBLE ADENYLYL CYCLASE"/>
    <property type="match status" value="1"/>
</dbReference>
<dbReference type="GO" id="GO:0003677">
    <property type="term" value="F:DNA binding"/>
    <property type="evidence" value="ECO:0007669"/>
    <property type="project" value="InterPro"/>
</dbReference>
<dbReference type="GO" id="GO:0006355">
    <property type="term" value="P:regulation of DNA-templated transcription"/>
    <property type="evidence" value="ECO:0007669"/>
    <property type="project" value="InterPro"/>
</dbReference>
<dbReference type="Pfam" id="PF13191">
    <property type="entry name" value="AAA_16"/>
    <property type="match status" value="1"/>
</dbReference>
<dbReference type="EMBL" id="CABFNB010000020">
    <property type="protein sequence ID" value="VTZ59602.1"/>
    <property type="molecule type" value="Genomic_DNA"/>
</dbReference>
<dbReference type="InterPro" id="IPR000792">
    <property type="entry name" value="Tscrpt_reg_LuxR_C"/>
</dbReference>
<dbReference type="Pfam" id="PF00196">
    <property type="entry name" value="GerE"/>
    <property type="match status" value="1"/>
</dbReference>
<reference evidence="4 5" key="1">
    <citation type="submission" date="2019-06" db="EMBL/GenBank/DDBJ databases">
        <authorList>
            <person name="Le Quere A."/>
            <person name="Colella S."/>
        </authorList>
    </citation>
    <scope>NUCLEOTIDE SEQUENCE [LARGE SCALE GENOMIC DNA]</scope>
    <source>
        <strain evidence="4">EmedicaeMD41</strain>
    </source>
</reference>
<dbReference type="InterPro" id="IPR041664">
    <property type="entry name" value="AAA_16"/>
</dbReference>
<dbReference type="GO" id="GO:0005737">
    <property type="term" value="C:cytoplasm"/>
    <property type="evidence" value="ECO:0007669"/>
    <property type="project" value="TreeGrafter"/>
</dbReference>
<dbReference type="GO" id="GO:0004016">
    <property type="term" value="F:adenylate cyclase activity"/>
    <property type="evidence" value="ECO:0007669"/>
    <property type="project" value="TreeGrafter"/>
</dbReference>
<dbReference type="InterPro" id="IPR036388">
    <property type="entry name" value="WH-like_DNA-bd_sf"/>
</dbReference>
<gene>
    <name evidence="4" type="ORF">EMEDMD4_1160005</name>
</gene>
<dbReference type="SUPFAM" id="SSF52540">
    <property type="entry name" value="P-loop containing nucleoside triphosphate hydrolases"/>
    <property type="match status" value="1"/>
</dbReference>
<dbReference type="Gene3D" id="1.25.40.10">
    <property type="entry name" value="Tetratricopeptide repeat domain"/>
    <property type="match status" value="2"/>
</dbReference>
<dbReference type="InterPro" id="IPR027417">
    <property type="entry name" value="P-loop_NTPase"/>
</dbReference>
<dbReference type="PRINTS" id="PR00038">
    <property type="entry name" value="HTHLUXR"/>
</dbReference>
<dbReference type="AlphaFoldDB" id="A0A508WQL0"/>
<dbReference type="InterPro" id="IPR016032">
    <property type="entry name" value="Sig_transdc_resp-reg_C-effctor"/>
</dbReference>
<dbReference type="Gene3D" id="1.10.10.10">
    <property type="entry name" value="Winged helix-like DNA-binding domain superfamily/Winged helix DNA-binding domain"/>
    <property type="match status" value="1"/>
</dbReference>
<dbReference type="SUPFAM" id="SSF48452">
    <property type="entry name" value="TPR-like"/>
    <property type="match status" value="2"/>
</dbReference>
<accession>A0A508WQL0</accession>
<dbReference type="SMART" id="SM00421">
    <property type="entry name" value="HTH_LUXR"/>
    <property type="match status" value="1"/>
</dbReference>
<evidence type="ECO:0000256" key="1">
    <source>
        <dbReference type="ARBA" id="ARBA00022741"/>
    </source>
</evidence>
<dbReference type="RefSeq" id="WP_180161437.1">
    <property type="nucleotide sequence ID" value="NZ_CABFNB010000020.1"/>
</dbReference>
<dbReference type="PROSITE" id="PS50043">
    <property type="entry name" value="HTH_LUXR_2"/>
    <property type="match status" value="1"/>
</dbReference>
<dbReference type="InterPro" id="IPR011990">
    <property type="entry name" value="TPR-like_helical_dom_sf"/>
</dbReference>
<dbReference type="Proteomes" id="UP000507954">
    <property type="component" value="Unassembled WGS sequence"/>
</dbReference>
<organism evidence="4 5">
    <name type="scientific">Sinorhizobium medicae</name>
    <dbReference type="NCBI Taxonomy" id="110321"/>
    <lineage>
        <taxon>Bacteria</taxon>
        <taxon>Pseudomonadati</taxon>
        <taxon>Pseudomonadota</taxon>
        <taxon>Alphaproteobacteria</taxon>
        <taxon>Hyphomicrobiales</taxon>
        <taxon>Rhizobiaceae</taxon>
        <taxon>Sinorhizobium/Ensifer group</taxon>
        <taxon>Sinorhizobium</taxon>
    </lineage>
</organism>
<dbReference type="PANTHER" id="PTHR16305:SF35">
    <property type="entry name" value="TRANSCRIPTIONAL ACTIVATOR DOMAIN"/>
    <property type="match status" value="1"/>
</dbReference>
<feature type="domain" description="HTH luxR-type" evidence="3">
    <location>
        <begin position="812"/>
        <end position="877"/>
    </location>
</feature>
<sequence length="897" mass="98450">MLLDREGPLKVLLAAGRSAALGHGSIMVVEGEAGIGKTSLLREFAEHSDNGCRVLWGWCEPLFTPCPLGPLQDMGQLLDPRVAALLKQAAPPERLFPALLNALQHSGDTIILIFEDVQWADNATLDLVKYLGRRISLLPTVLVLTLRSDEIGADHPLTHVLGDLPSASVSRIALQPLSREAVAALTEQSGRCADDLYRITEGNPFFVTELLASETEPGRIPHSIRDAVWARLSRLTAGERKALEVISIVPGGVEPWLVRALLGVEADTLLDQCLARGLLRRDGQGAVMFRHELARQATLERLPPSLQRSLHSIVEAAISQLVTTKAPALLVRRVHHAASAEDGARVLELAPQAAAHAAHLGAHRDAASHLATALRYVAQATPEQAAQLYEDWAYEAGLALDVYEPVIEAHHRAIDIWRELGRIEKIGPNLCRLSRLYWRRGEGKAAEDCADQAVCEMERLPPGPELAMAYSTRSQLHMLHYRFDEAIEWGLRAIALADQLGQIETRVHALNNVGTALLFSDRPGGRDRLEETLALALEHGFHDHAVRAYTNFAECAVLSKDFVLAERLLAEGIAFATRHDLDTAAQYLLGRQAELRMEQGRFREAETIAQGVMNLERLPMVMHLPALTVLGRVHMRLGESDGMAVLLNALQEGLATGELQRIVPVRLALAEGAWLHEDHNACTEQLTALASIDLDRYRSWDFGELAVWWQRCGMAMPLPAPSAQIPLPHSAELHGGPLAAAKEWDRLGLPYDSALALMQVRGADAGPALARAVTIFESLEARPAAALARKQAQRWGVARQLPKARRGPYGAARRHPLGLTRHEQQVLALIVAGKSNKEAAHLLSRSPRTIEHQVSAVLSKFSAASRMEVLLRLRGEPWLLPTEDVLPPWKHRPVSEV</sequence>
<dbReference type="SUPFAM" id="SSF46894">
    <property type="entry name" value="C-terminal effector domain of the bipartite response regulators"/>
    <property type="match status" value="1"/>
</dbReference>
<evidence type="ECO:0000313" key="4">
    <source>
        <dbReference type="EMBL" id="VTZ59602.1"/>
    </source>
</evidence>
<dbReference type="GO" id="GO:0005524">
    <property type="term" value="F:ATP binding"/>
    <property type="evidence" value="ECO:0007669"/>
    <property type="project" value="UniProtKB-KW"/>
</dbReference>
<keyword evidence="2" id="KW-0067">ATP-binding</keyword>